<dbReference type="Gene3D" id="2.130.10.10">
    <property type="entry name" value="YVTN repeat-like/Quinoprotein amine dehydrogenase"/>
    <property type="match status" value="3"/>
</dbReference>
<keyword evidence="1 3" id="KW-0853">WD repeat</keyword>
<evidence type="ECO:0000256" key="1">
    <source>
        <dbReference type="ARBA" id="ARBA00022574"/>
    </source>
</evidence>
<feature type="repeat" description="WD" evidence="3">
    <location>
        <begin position="135"/>
        <end position="174"/>
    </location>
</feature>
<dbReference type="InterPro" id="IPR020472">
    <property type="entry name" value="WD40_PAC1"/>
</dbReference>
<dbReference type="CDD" id="cd00200">
    <property type="entry name" value="WD40"/>
    <property type="match status" value="1"/>
</dbReference>
<dbReference type="AlphaFoldDB" id="A0AB39BN64"/>
<feature type="repeat" description="WD" evidence="3">
    <location>
        <begin position="484"/>
        <end position="525"/>
    </location>
</feature>
<feature type="repeat" description="WD" evidence="3">
    <location>
        <begin position="11"/>
        <end position="47"/>
    </location>
</feature>
<protein>
    <submittedName>
        <fullName evidence="4">WD40 repeat domain-containing protein</fullName>
    </submittedName>
</protein>
<dbReference type="PANTHER" id="PTHR19848">
    <property type="entry name" value="WD40 REPEAT PROTEIN"/>
    <property type="match status" value="1"/>
</dbReference>
<dbReference type="SUPFAM" id="SSF50998">
    <property type="entry name" value="Quinoprotein alcohol dehydrogenase-like"/>
    <property type="match status" value="1"/>
</dbReference>
<geneLocation type="plasmid" evidence="4">
    <name>unnamed</name>
</geneLocation>
<organism evidence="4">
    <name type="scientific">Alkalihalophilus sp. As8PL</name>
    <dbReference type="NCBI Taxonomy" id="3237103"/>
    <lineage>
        <taxon>Bacteria</taxon>
        <taxon>Bacillati</taxon>
        <taxon>Bacillota</taxon>
        <taxon>Bacilli</taxon>
        <taxon>Bacillales</taxon>
        <taxon>Bacillaceae</taxon>
        <taxon>Alkalihalophilus</taxon>
    </lineage>
</organism>
<dbReference type="SUPFAM" id="SSF50978">
    <property type="entry name" value="WD40 repeat-like"/>
    <property type="match status" value="1"/>
</dbReference>
<keyword evidence="4" id="KW-0614">Plasmid</keyword>
<dbReference type="Pfam" id="PF00400">
    <property type="entry name" value="WD40"/>
    <property type="match status" value="7"/>
</dbReference>
<gene>
    <name evidence="4" type="ORF">AB3N04_00745</name>
</gene>
<evidence type="ECO:0000313" key="4">
    <source>
        <dbReference type="EMBL" id="XDI35037.1"/>
    </source>
</evidence>
<dbReference type="InterPro" id="IPR019775">
    <property type="entry name" value="WD40_repeat_CS"/>
</dbReference>
<reference evidence="4" key="1">
    <citation type="submission" date="2024-07" db="EMBL/GenBank/DDBJ databases">
        <title>Identification and characteristics of an arsenic-resistant bacterial isolate, which belongs to a novel species.</title>
        <authorList>
            <person name="Juszczyk A."/>
            <person name="Kowalczyk A."/>
            <person name="Was K."/>
            <person name="Kosowicz W."/>
            <person name="Budzyn A."/>
            <person name="Latowski D."/>
        </authorList>
    </citation>
    <scope>NUCLEOTIDE SEQUENCE</scope>
    <source>
        <strain evidence="4">As8PL</strain>
        <plasmid evidence="4">unnamed</plasmid>
    </source>
</reference>
<dbReference type="InterPro" id="IPR001680">
    <property type="entry name" value="WD40_rpt"/>
</dbReference>
<accession>A0AB39BN64</accession>
<feature type="repeat" description="WD" evidence="3">
    <location>
        <begin position="52"/>
        <end position="93"/>
    </location>
</feature>
<feature type="repeat" description="WD" evidence="3">
    <location>
        <begin position="94"/>
        <end position="134"/>
    </location>
</feature>
<evidence type="ECO:0000256" key="3">
    <source>
        <dbReference type="PROSITE-ProRule" id="PRU00221"/>
    </source>
</evidence>
<feature type="repeat" description="WD" evidence="3">
    <location>
        <begin position="217"/>
        <end position="249"/>
    </location>
</feature>
<sequence>MSITSKQKEELKRHQGPVTSVLFNEDHKKIVTSGYDGKVGSFEFETGIFSILGRHDHLVNKVVSSPFVDLVASCSSDYTIKIWDLKEGKLVRTLLGHSDDVEDFVFVDEKMGISTSRDKRIIIWDLENGSIKNIILGHEKDVLSIAYFGGKIITTGDDKTLRMWDVNTGELLNLWGPFDVETDTCAIDTLNNRAVLGCDDGVIRIISLATGEIIKEIEAHSSGIKKVAISPVNGDILSAAYDQKILLWDSHHFNLKLSFEGVNTKWERSLTFSPSGTYIVAGSFDGTVHIWDSHSGKYMKELGGENNNGNACFNEVSVEGDSFASVSDDGIIRAGNITSGEFTNEFIPASGRYLMNAVELFDGRVYAGAHNQKLHVFELEKSCCSSCSSNKDKCKEGQEILINEGPINTIKGIKIDDHTHMFIGCYSGAIVVTDRDGLKLKTINIHSGAVKSLAVNNNKNIGVSCSAAGELFSWDLNGVIIEKYLGHTAIINDVDIDPTGQLIASVSRDFTLKVFNIWTGKLISSFDLGNKSLKSVSFLSASEIIVGDYWGNVTIIDLNSETIIKSNTAKNGVSSIAVCSDEDHALLSSYDGRIYQVDQNLKVTKQLVKMNVE</sequence>
<feature type="repeat" description="WD" evidence="3">
    <location>
        <begin position="269"/>
        <end position="301"/>
    </location>
</feature>
<dbReference type="PROSITE" id="PS00678">
    <property type="entry name" value="WD_REPEATS_1"/>
    <property type="match status" value="2"/>
</dbReference>
<name>A0AB39BN64_9BACI</name>
<proteinExistence type="predicted"/>
<dbReference type="PRINTS" id="PR00320">
    <property type="entry name" value="GPROTEINBRPT"/>
</dbReference>
<keyword evidence="2" id="KW-0677">Repeat</keyword>
<dbReference type="PROSITE" id="PS50082">
    <property type="entry name" value="WD_REPEATS_2"/>
    <property type="match status" value="7"/>
</dbReference>
<dbReference type="PANTHER" id="PTHR19848:SF8">
    <property type="entry name" value="F-BOX AND WD REPEAT DOMAIN CONTAINING 7"/>
    <property type="match status" value="1"/>
</dbReference>
<dbReference type="InterPro" id="IPR011047">
    <property type="entry name" value="Quinoprotein_ADH-like_sf"/>
</dbReference>
<dbReference type="RefSeq" id="WP_368502654.1">
    <property type="nucleotide sequence ID" value="NZ_CP162550.1"/>
</dbReference>
<dbReference type="EMBL" id="CP162550">
    <property type="protein sequence ID" value="XDI35037.1"/>
    <property type="molecule type" value="Genomic_DNA"/>
</dbReference>
<evidence type="ECO:0000256" key="2">
    <source>
        <dbReference type="ARBA" id="ARBA00022737"/>
    </source>
</evidence>
<dbReference type="InterPro" id="IPR015943">
    <property type="entry name" value="WD40/YVTN_repeat-like_dom_sf"/>
</dbReference>
<dbReference type="PROSITE" id="PS50294">
    <property type="entry name" value="WD_REPEATS_REGION"/>
    <property type="match status" value="4"/>
</dbReference>
<dbReference type="SMART" id="SM00320">
    <property type="entry name" value="WD40"/>
    <property type="match status" value="12"/>
</dbReference>
<dbReference type="InterPro" id="IPR036322">
    <property type="entry name" value="WD40_repeat_dom_sf"/>
</dbReference>